<dbReference type="InterPro" id="IPR045229">
    <property type="entry name" value="TPP_enz"/>
</dbReference>
<comment type="caution">
    <text evidence="7">The sequence shown here is derived from an EMBL/GenBank/DDBJ whole genome shotgun (WGS) entry which is preliminary data.</text>
</comment>
<dbReference type="GO" id="GO:0000287">
    <property type="term" value="F:magnesium ion binding"/>
    <property type="evidence" value="ECO:0007669"/>
    <property type="project" value="InterPro"/>
</dbReference>
<dbReference type="SUPFAM" id="SSF52467">
    <property type="entry name" value="DHS-like NAD/FAD-binding domain"/>
    <property type="match status" value="1"/>
</dbReference>
<dbReference type="InterPro" id="IPR029035">
    <property type="entry name" value="DHS-like_NAD/FAD-binding_dom"/>
</dbReference>
<dbReference type="AlphaFoldDB" id="A0A117KHE0"/>
<dbReference type="InterPro" id="IPR012000">
    <property type="entry name" value="Thiamin_PyroP_enz_cen_dom"/>
</dbReference>
<protein>
    <submittedName>
        <fullName evidence="7">Thiamine pyrophosphate-binding protein</fullName>
    </submittedName>
</protein>
<dbReference type="Proteomes" id="UP000053791">
    <property type="component" value="Unassembled WGS sequence"/>
</dbReference>
<gene>
    <name evidence="7" type="ORF">AVO45_04225</name>
</gene>
<feature type="domain" description="Thiamine pyrophosphate enzyme TPP-binding" evidence="5">
    <location>
        <begin position="407"/>
        <end position="542"/>
    </location>
</feature>
<evidence type="ECO:0000256" key="2">
    <source>
        <dbReference type="ARBA" id="ARBA00023052"/>
    </source>
</evidence>
<dbReference type="Pfam" id="PF00205">
    <property type="entry name" value="TPP_enzyme_M"/>
    <property type="match status" value="1"/>
</dbReference>
<dbReference type="InterPro" id="IPR012001">
    <property type="entry name" value="Thiamin_PyroP_enz_TPP-bd_dom"/>
</dbReference>
<evidence type="ECO:0000313" key="7">
    <source>
        <dbReference type="EMBL" id="KUJ86265.1"/>
    </source>
</evidence>
<dbReference type="OrthoDB" id="9773408at2"/>
<dbReference type="PANTHER" id="PTHR18968">
    <property type="entry name" value="THIAMINE PYROPHOSPHATE ENZYMES"/>
    <property type="match status" value="1"/>
</dbReference>
<feature type="domain" description="Thiamine pyrophosphate enzyme N-terminal TPP-binding" evidence="6">
    <location>
        <begin position="6"/>
        <end position="106"/>
    </location>
</feature>
<feature type="domain" description="Thiamine pyrophosphate enzyme central" evidence="4">
    <location>
        <begin position="191"/>
        <end position="324"/>
    </location>
</feature>
<name>A0A117KHE0_9RHOB</name>
<accession>A0A117KHE0</accession>
<evidence type="ECO:0000313" key="8">
    <source>
        <dbReference type="Proteomes" id="UP000053791"/>
    </source>
</evidence>
<evidence type="ECO:0000259" key="5">
    <source>
        <dbReference type="Pfam" id="PF02775"/>
    </source>
</evidence>
<dbReference type="GO" id="GO:0003984">
    <property type="term" value="F:acetolactate synthase activity"/>
    <property type="evidence" value="ECO:0007669"/>
    <property type="project" value="TreeGrafter"/>
</dbReference>
<dbReference type="InterPro" id="IPR011766">
    <property type="entry name" value="TPP_enzyme_TPP-bd"/>
</dbReference>
<dbReference type="STRING" id="1685379.AVO45_04225"/>
<dbReference type="Pfam" id="PF02776">
    <property type="entry name" value="TPP_enzyme_N"/>
    <property type="match status" value="1"/>
</dbReference>
<evidence type="ECO:0000256" key="3">
    <source>
        <dbReference type="RuleBase" id="RU362132"/>
    </source>
</evidence>
<dbReference type="EMBL" id="LQBQ01000001">
    <property type="protein sequence ID" value="KUJ86265.1"/>
    <property type="molecule type" value="Genomic_DNA"/>
</dbReference>
<dbReference type="PANTHER" id="PTHR18968:SF133">
    <property type="entry name" value="BENZOYLFORMATE DECARBOXYLASE"/>
    <property type="match status" value="1"/>
</dbReference>
<evidence type="ECO:0000256" key="1">
    <source>
        <dbReference type="ARBA" id="ARBA00007812"/>
    </source>
</evidence>
<keyword evidence="8" id="KW-1185">Reference proteome</keyword>
<dbReference type="Gene3D" id="3.40.50.970">
    <property type="match status" value="2"/>
</dbReference>
<organism evidence="7 8">
    <name type="scientific">Ruegeria marisrubri</name>
    <dbReference type="NCBI Taxonomy" id="1685379"/>
    <lineage>
        <taxon>Bacteria</taxon>
        <taxon>Pseudomonadati</taxon>
        <taxon>Pseudomonadota</taxon>
        <taxon>Alphaproteobacteria</taxon>
        <taxon>Rhodobacterales</taxon>
        <taxon>Roseobacteraceae</taxon>
        <taxon>Ruegeria</taxon>
    </lineage>
</organism>
<dbReference type="CDD" id="cd07035">
    <property type="entry name" value="TPP_PYR_POX_like"/>
    <property type="match status" value="1"/>
</dbReference>
<dbReference type="Pfam" id="PF02775">
    <property type="entry name" value="TPP_enzyme_C"/>
    <property type="match status" value="1"/>
</dbReference>
<reference evidence="7 8" key="1">
    <citation type="submission" date="2015-12" db="EMBL/GenBank/DDBJ databases">
        <authorList>
            <person name="Shamseldin A."/>
            <person name="Moawad H."/>
            <person name="Abd El-Rahim W.M."/>
            <person name="Sadowsky M.J."/>
        </authorList>
    </citation>
    <scope>NUCLEOTIDE SEQUENCE [LARGE SCALE GENOMIC DNA]</scope>
    <source>
        <strain evidence="7 8">ZGT118</strain>
    </source>
</reference>
<dbReference type="SUPFAM" id="SSF52518">
    <property type="entry name" value="Thiamin diphosphate-binding fold (THDP-binding)"/>
    <property type="match status" value="2"/>
</dbReference>
<keyword evidence="2 3" id="KW-0786">Thiamine pyrophosphate</keyword>
<evidence type="ECO:0000259" key="6">
    <source>
        <dbReference type="Pfam" id="PF02776"/>
    </source>
</evidence>
<dbReference type="GO" id="GO:0030976">
    <property type="term" value="F:thiamine pyrophosphate binding"/>
    <property type="evidence" value="ECO:0007669"/>
    <property type="project" value="InterPro"/>
</dbReference>
<dbReference type="InterPro" id="IPR029061">
    <property type="entry name" value="THDP-binding"/>
</dbReference>
<dbReference type="Gene3D" id="3.40.50.1220">
    <property type="entry name" value="TPP-binding domain"/>
    <property type="match status" value="1"/>
</dbReference>
<comment type="similarity">
    <text evidence="1 3">Belongs to the TPP enzyme family.</text>
</comment>
<dbReference type="RefSeq" id="WP_068344717.1">
    <property type="nucleotide sequence ID" value="NZ_LQBQ01000001.1"/>
</dbReference>
<dbReference type="GO" id="GO:0050660">
    <property type="term" value="F:flavin adenine dinucleotide binding"/>
    <property type="evidence" value="ECO:0007669"/>
    <property type="project" value="TreeGrafter"/>
</dbReference>
<evidence type="ECO:0000259" key="4">
    <source>
        <dbReference type="Pfam" id="PF00205"/>
    </source>
</evidence>
<dbReference type="CDD" id="cd02002">
    <property type="entry name" value="TPP_BFDC"/>
    <property type="match status" value="1"/>
</dbReference>
<proteinExistence type="inferred from homology"/>
<sequence>MARLARDVLLEILRDEGVTHIFGNPGSTEMPLLDALVDAPDLTYVLGLQEATALGMADGWALAARRPGFVNLHAAGGLGNAMGVLVASKASGTPLVITAGQQDTRHLMSDPWLSGDLVSIAAPLTKWATEIHRPEDVGPALRRAFALAMTPPTGPVFLSLPMDVLEMPVEGPVPPKSAEPHFGASPDAAALAERLAAHDPERVAILMGDDLPADAADGLVALAETGGFRVFGTQVGSRTAFPGSNPWWDGVLKADFAVIRERLKDCEAVLVAGGRAFIAYPYRDVHPLPEGAKLYHVTQTASASGREFPADMALVGDIGLTLGAVAEALAPRVDAAALAVRAEQRAKARAEHRAKLAAQIEAAADEQPLTPDAAVLSVLRAMPEGALISNDSAATFGAVNDLIEASPGRYFFARGGVLGCSMPASVGAAIAHDGPVFSFVGDGGAMYSPQALWSAAHYRQKVVFIVFNNRRYDVLQRVAKDLGCKNAVAGRFVGMNVEDPAIDFQALSRSMGVPSCEAGTPEAIAKAVAEALERDGPSLIEIAIR</sequence>
<dbReference type="GO" id="GO:0019752">
    <property type="term" value="P:carboxylic acid metabolic process"/>
    <property type="evidence" value="ECO:0007669"/>
    <property type="project" value="UniProtKB-ARBA"/>
</dbReference>